<keyword evidence="3 5" id="KW-1133">Transmembrane helix</keyword>
<evidence type="ECO:0000256" key="5">
    <source>
        <dbReference type="SAM" id="Phobius"/>
    </source>
</evidence>
<feature type="transmembrane region" description="Helical" evidence="5">
    <location>
        <begin position="120"/>
        <end position="137"/>
    </location>
</feature>
<evidence type="ECO:0000256" key="1">
    <source>
        <dbReference type="ARBA" id="ARBA00004141"/>
    </source>
</evidence>
<keyword evidence="2 5" id="KW-0812">Transmembrane</keyword>
<feature type="transmembrane region" description="Helical" evidence="5">
    <location>
        <begin position="94"/>
        <end position="113"/>
    </location>
</feature>
<dbReference type="RefSeq" id="XP_001421789.1">
    <property type="nucleotide sequence ID" value="XM_001421752.1"/>
</dbReference>
<comment type="subcellular location">
    <subcellularLocation>
        <location evidence="1">Membrane</location>
        <topology evidence="1">Multi-pass membrane protein</topology>
    </subcellularLocation>
</comment>
<dbReference type="GO" id="GO:0016020">
    <property type="term" value="C:membrane"/>
    <property type="evidence" value="ECO:0007669"/>
    <property type="project" value="UniProtKB-SubCell"/>
</dbReference>
<dbReference type="eggNOG" id="KOG1441">
    <property type="taxonomic scope" value="Eukaryota"/>
</dbReference>
<feature type="transmembrane region" description="Helical" evidence="5">
    <location>
        <begin position="179"/>
        <end position="196"/>
    </location>
</feature>
<dbReference type="InterPro" id="IPR004853">
    <property type="entry name" value="Sugar_P_trans_dom"/>
</dbReference>
<evidence type="ECO:0000313" key="7">
    <source>
        <dbReference type="EMBL" id="ABP00083.1"/>
    </source>
</evidence>
<feature type="transmembrane region" description="Helical" evidence="5">
    <location>
        <begin position="216"/>
        <end position="235"/>
    </location>
</feature>
<dbReference type="OMA" id="MLKAFAP"/>
<dbReference type="GeneID" id="5005791"/>
<evidence type="ECO:0000259" key="6">
    <source>
        <dbReference type="Pfam" id="PF03151"/>
    </source>
</evidence>
<sequence length="288" mass="31671">YAVAYLLVATVLILANKHLITETSFNCPVFVSSLGSWFGWGVAAAAIKLDPKRMSHRLSAREWTANILPIGFCTALSLAAANVAYSYLSLSFIQMLKAFAPVVCYFTLVAFGLDRWSGRIIATLSVVMIGCFIAAWGEAHVTMFGLACMLTAEIAEAFRSVGIQYLISNKKFSLFNGMYYFSPATLVFLMALSLIFEREELFRTENIATFTRYWYLFFICATFGFAVNYVCLGVVKHAGSLMVKTMSQLKNVAVIGAAMFLYGDEVSVTEIVGYAVATAGFVAFNHAK</sequence>
<dbReference type="EMBL" id="CP000595">
    <property type="protein sequence ID" value="ABP00083.1"/>
    <property type="molecule type" value="Genomic_DNA"/>
</dbReference>
<keyword evidence="7" id="KW-0670">Pyruvate</keyword>
<feature type="non-terminal residue" evidence="7">
    <location>
        <position position="288"/>
    </location>
</feature>
<dbReference type="Pfam" id="PF03151">
    <property type="entry name" value="TPT"/>
    <property type="match status" value="1"/>
</dbReference>
<dbReference type="PANTHER" id="PTHR11132">
    <property type="entry name" value="SOLUTE CARRIER FAMILY 35"/>
    <property type="match status" value="1"/>
</dbReference>
<evidence type="ECO:0000313" key="8">
    <source>
        <dbReference type="Proteomes" id="UP000001568"/>
    </source>
</evidence>
<accession>A4S8L9</accession>
<dbReference type="InterPro" id="IPR050186">
    <property type="entry name" value="TPT_transporter"/>
</dbReference>
<evidence type="ECO:0000256" key="2">
    <source>
        <dbReference type="ARBA" id="ARBA00022692"/>
    </source>
</evidence>
<organism evidence="7 8">
    <name type="scientific">Ostreococcus lucimarinus (strain CCE9901)</name>
    <dbReference type="NCBI Taxonomy" id="436017"/>
    <lineage>
        <taxon>Eukaryota</taxon>
        <taxon>Viridiplantae</taxon>
        <taxon>Chlorophyta</taxon>
        <taxon>Mamiellophyceae</taxon>
        <taxon>Mamiellales</taxon>
        <taxon>Bathycoccaceae</taxon>
        <taxon>Ostreococcus</taxon>
    </lineage>
</organism>
<dbReference type="OrthoDB" id="6418713at2759"/>
<dbReference type="KEGG" id="olu:OSTLU_4851"/>
<dbReference type="Gramene" id="ABP00083">
    <property type="protein sequence ID" value="ABP00083"/>
    <property type="gene ID" value="OSTLU_4851"/>
</dbReference>
<gene>
    <name evidence="7" type="ORF">OSTLU_4851</name>
</gene>
<reference evidence="7 8" key="1">
    <citation type="journal article" date="2007" name="Proc. Natl. Acad. Sci. U.S.A.">
        <title>The tiny eukaryote Ostreococcus provides genomic insights into the paradox of plankton speciation.</title>
        <authorList>
            <person name="Palenik B."/>
            <person name="Grimwood J."/>
            <person name="Aerts A."/>
            <person name="Rouze P."/>
            <person name="Salamov A."/>
            <person name="Putnam N."/>
            <person name="Dupont C."/>
            <person name="Jorgensen R."/>
            <person name="Derelle E."/>
            <person name="Rombauts S."/>
            <person name="Zhou K."/>
            <person name="Otillar R."/>
            <person name="Merchant S.S."/>
            <person name="Podell S."/>
            <person name="Gaasterland T."/>
            <person name="Napoli C."/>
            <person name="Gendler K."/>
            <person name="Manuell A."/>
            <person name="Tai V."/>
            <person name="Vallon O."/>
            <person name="Piganeau G."/>
            <person name="Jancek S."/>
            <person name="Heijde M."/>
            <person name="Jabbari K."/>
            <person name="Bowler C."/>
            <person name="Lohr M."/>
            <person name="Robbens S."/>
            <person name="Werner G."/>
            <person name="Dubchak I."/>
            <person name="Pazour G.J."/>
            <person name="Ren Q."/>
            <person name="Paulsen I."/>
            <person name="Delwiche C."/>
            <person name="Schmutz J."/>
            <person name="Rokhsar D."/>
            <person name="Van de Peer Y."/>
            <person name="Moreau H."/>
            <person name="Grigoriev I.V."/>
        </authorList>
    </citation>
    <scope>NUCLEOTIDE SEQUENCE [LARGE SCALE GENOMIC DNA]</scope>
    <source>
        <strain evidence="7 8">CCE9901</strain>
    </source>
</reference>
<name>A4S8L9_OSTLU</name>
<feature type="transmembrane region" description="Helical" evidence="5">
    <location>
        <begin position="67"/>
        <end position="88"/>
    </location>
</feature>
<dbReference type="HOGENOM" id="CLU_022332_3_1_1"/>
<feature type="transmembrane region" description="Helical" evidence="5">
    <location>
        <begin position="29"/>
        <end position="47"/>
    </location>
</feature>
<evidence type="ECO:0000256" key="4">
    <source>
        <dbReference type="ARBA" id="ARBA00023136"/>
    </source>
</evidence>
<keyword evidence="4 5" id="KW-0472">Membrane</keyword>
<dbReference type="Proteomes" id="UP000001568">
    <property type="component" value="Chromosome 15"/>
</dbReference>
<proteinExistence type="predicted"/>
<feature type="non-terminal residue" evidence="7">
    <location>
        <position position="1"/>
    </location>
</feature>
<dbReference type="AlphaFoldDB" id="A4S8L9"/>
<evidence type="ECO:0000256" key="3">
    <source>
        <dbReference type="ARBA" id="ARBA00022989"/>
    </source>
</evidence>
<protein>
    <submittedName>
        <fullName evidence="7">DMT family transporter: phosphate/phosphoenolpyruvate</fullName>
    </submittedName>
</protein>
<keyword evidence="8" id="KW-1185">Reference proteome</keyword>
<feature type="domain" description="Sugar phosphate transporter" evidence="6">
    <location>
        <begin position="7"/>
        <end position="284"/>
    </location>
</feature>